<accession>A0ABP4PPN4</accession>
<name>A0ABP4PPN4_9ACTN</name>
<sequence length="313" mass="34024">MTPLQTRLATLGLHVLPGFVLAGGYALQLHGFGNRESDDIDLFTNDLEPVHFAESVDRLVATYRAAGHGVELARRAPQFARLVVDATTKVDLGVDLRRHPPVDTDLGAVLSELDAVGSKVGAVYSRLEARDFIDVQAVLDSGRYDRDALLELADHREAHPLDRPMFASQLRAGARLPDDAFIRYGVGAEQIGRIRRTASSWATSLGGERKAQPGDTYASMIPYVVPSSLESLDGPAAGVVELPTRLDWGADRAYDLAEAADAIALYSKVISEASTEADLTEYLNHDVLVALWPRLQLPRRCAALWAMAFPQLG</sequence>
<protein>
    <recommendedName>
        <fullName evidence="3">Nucleotidyltransferase AbiEii toxin of type IV toxin-antitoxin system</fullName>
    </recommendedName>
</protein>
<dbReference type="EMBL" id="BAAAND010000006">
    <property type="protein sequence ID" value="GAA1587244.1"/>
    <property type="molecule type" value="Genomic_DNA"/>
</dbReference>
<dbReference type="Pfam" id="PF08843">
    <property type="entry name" value="AbiEii"/>
    <property type="match status" value="1"/>
</dbReference>
<dbReference type="Proteomes" id="UP001500190">
    <property type="component" value="Unassembled WGS sequence"/>
</dbReference>
<dbReference type="RefSeq" id="WP_344192735.1">
    <property type="nucleotide sequence ID" value="NZ_BAAAND010000006.1"/>
</dbReference>
<evidence type="ECO:0000313" key="2">
    <source>
        <dbReference type="Proteomes" id="UP001500190"/>
    </source>
</evidence>
<reference evidence="2" key="1">
    <citation type="journal article" date="2019" name="Int. J. Syst. Evol. Microbiol.">
        <title>The Global Catalogue of Microorganisms (GCM) 10K type strain sequencing project: providing services to taxonomists for standard genome sequencing and annotation.</title>
        <authorList>
            <consortium name="The Broad Institute Genomics Platform"/>
            <consortium name="The Broad Institute Genome Sequencing Center for Infectious Disease"/>
            <person name="Wu L."/>
            <person name="Ma J."/>
        </authorList>
    </citation>
    <scope>NUCLEOTIDE SEQUENCE [LARGE SCALE GENOMIC DNA]</scope>
    <source>
        <strain evidence="2">JCM 14304</strain>
    </source>
</reference>
<organism evidence="1 2">
    <name type="scientific">Kribbella karoonensis</name>
    <dbReference type="NCBI Taxonomy" id="324851"/>
    <lineage>
        <taxon>Bacteria</taxon>
        <taxon>Bacillati</taxon>
        <taxon>Actinomycetota</taxon>
        <taxon>Actinomycetes</taxon>
        <taxon>Propionibacteriales</taxon>
        <taxon>Kribbellaceae</taxon>
        <taxon>Kribbella</taxon>
    </lineage>
</organism>
<dbReference type="InterPro" id="IPR014942">
    <property type="entry name" value="AbiEii"/>
</dbReference>
<proteinExistence type="predicted"/>
<keyword evidence="2" id="KW-1185">Reference proteome</keyword>
<evidence type="ECO:0000313" key="1">
    <source>
        <dbReference type="EMBL" id="GAA1587244.1"/>
    </source>
</evidence>
<gene>
    <name evidence="1" type="ORF">GCM10009742_36740</name>
</gene>
<comment type="caution">
    <text evidence="1">The sequence shown here is derived from an EMBL/GenBank/DDBJ whole genome shotgun (WGS) entry which is preliminary data.</text>
</comment>
<evidence type="ECO:0008006" key="3">
    <source>
        <dbReference type="Google" id="ProtNLM"/>
    </source>
</evidence>